<accession>A0ABR7NTI8</accession>
<dbReference type="Proteomes" id="UP000647491">
    <property type="component" value="Unassembled WGS sequence"/>
</dbReference>
<evidence type="ECO:0000256" key="8">
    <source>
        <dbReference type="ARBA" id="ARBA00023065"/>
    </source>
</evidence>
<feature type="transmembrane region" description="Helical" evidence="10">
    <location>
        <begin position="171"/>
        <end position="187"/>
    </location>
</feature>
<keyword evidence="8" id="KW-0406">Ion transport</keyword>
<dbReference type="PANTHER" id="PTHR32024:SF1">
    <property type="entry name" value="KTR SYSTEM POTASSIUM UPTAKE PROTEIN B"/>
    <property type="match status" value="1"/>
</dbReference>
<keyword evidence="4" id="KW-0633">Potassium transport</keyword>
<evidence type="ECO:0000313" key="12">
    <source>
        <dbReference type="Proteomes" id="UP000647491"/>
    </source>
</evidence>
<evidence type="ECO:0000256" key="9">
    <source>
        <dbReference type="ARBA" id="ARBA00023136"/>
    </source>
</evidence>
<evidence type="ECO:0000256" key="5">
    <source>
        <dbReference type="ARBA" id="ARBA00022692"/>
    </source>
</evidence>
<evidence type="ECO:0000313" key="11">
    <source>
        <dbReference type="EMBL" id="MBC8599422.1"/>
    </source>
</evidence>
<keyword evidence="5 10" id="KW-0812">Transmembrane</keyword>
<feature type="transmembrane region" description="Helical" evidence="10">
    <location>
        <begin position="416"/>
        <end position="437"/>
    </location>
</feature>
<gene>
    <name evidence="11" type="ORF">H8708_09330</name>
</gene>
<comment type="caution">
    <text evidence="11">The sequence shown here is derived from an EMBL/GenBank/DDBJ whole genome shotgun (WGS) entry which is preliminary data.</text>
</comment>
<feature type="transmembrane region" description="Helical" evidence="10">
    <location>
        <begin position="360"/>
        <end position="380"/>
    </location>
</feature>
<comment type="subcellular location">
    <subcellularLocation>
        <location evidence="1">Cell membrane</location>
        <topology evidence="1">Multi-pass membrane protein</topology>
    </subcellularLocation>
</comment>
<evidence type="ECO:0000256" key="1">
    <source>
        <dbReference type="ARBA" id="ARBA00004651"/>
    </source>
</evidence>
<feature type="transmembrane region" description="Helical" evidence="10">
    <location>
        <begin position="245"/>
        <end position="264"/>
    </location>
</feature>
<dbReference type="RefSeq" id="WP_262427674.1">
    <property type="nucleotide sequence ID" value="NZ_JACRTJ010000019.1"/>
</dbReference>
<proteinExistence type="predicted"/>
<feature type="transmembrane region" description="Helical" evidence="10">
    <location>
        <begin position="141"/>
        <end position="162"/>
    </location>
</feature>
<dbReference type="Pfam" id="PF02386">
    <property type="entry name" value="TrkH"/>
    <property type="match status" value="1"/>
</dbReference>
<keyword evidence="6" id="KW-0630">Potassium</keyword>
<dbReference type="EMBL" id="JACRTJ010000019">
    <property type="protein sequence ID" value="MBC8599422.1"/>
    <property type="molecule type" value="Genomic_DNA"/>
</dbReference>
<organism evidence="11 12">
    <name type="scientific">Enterocloster hominis</name>
    <name type="common">ex Liu et al. 2021</name>
    <dbReference type="NCBI Taxonomy" id="2763663"/>
    <lineage>
        <taxon>Bacteria</taxon>
        <taxon>Bacillati</taxon>
        <taxon>Bacillota</taxon>
        <taxon>Clostridia</taxon>
        <taxon>Lachnospirales</taxon>
        <taxon>Lachnospiraceae</taxon>
        <taxon>Enterocloster</taxon>
    </lineage>
</organism>
<evidence type="ECO:0000256" key="4">
    <source>
        <dbReference type="ARBA" id="ARBA00022538"/>
    </source>
</evidence>
<dbReference type="InterPro" id="IPR003445">
    <property type="entry name" value="Cat_transpt"/>
</dbReference>
<feature type="transmembrane region" description="Helical" evidence="10">
    <location>
        <begin position="320"/>
        <end position="339"/>
    </location>
</feature>
<dbReference type="PANTHER" id="PTHR32024">
    <property type="entry name" value="TRK SYSTEM POTASSIUM UPTAKE PROTEIN TRKG-RELATED"/>
    <property type="match status" value="1"/>
</dbReference>
<protein>
    <submittedName>
        <fullName evidence="11">Trk family potassium uptake protein</fullName>
    </submittedName>
</protein>
<feature type="transmembrane region" description="Helical" evidence="10">
    <location>
        <begin position="53"/>
        <end position="75"/>
    </location>
</feature>
<feature type="transmembrane region" description="Helical" evidence="10">
    <location>
        <begin position="21"/>
        <end position="47"/>
    </location>
</feature>
<keyword evidence="3" id="KW-1003">Cell membrane</keyword>
<evidence type="ECO:0000256" key="10">
    <source>
        <dbReference type="SAM" id="Phobius"/>
    </source>
</evidence>
<keyword evidence="12" id="KW-1185">Reference proteome</keyword>
<dbReference type="NCBIfam" id="TIGR00933">
    <property type="entry name" value="2a38"/>
    <property type="match status" value="1"/>
</dbReference>
<evidence type="ECO:0000256" key="3">
    <source>
        <dbReference type="ARBA" id="ARBA00022475"/>
    </source>
</evidence>
<keyword evidence="7 10" id="KW-1133">Transmembrane helix</keyword>
<feature type="transmembrane region" description="Helical" evidence="10">
    <location>
        <begin position="207"/>
        <end position="224"/>
    </location>
</feature>
<keyword evidence="9 10" id="KW-0472">Membrane</keyword>
<feature type="transmembrane region" description="Helical" evidence="10">
    <location>
        <begin position="87"/>
        <end position="110"/>
    </location>
</feature>
<evidence type="ECO:0000256" key="2">
    <source>
        <dbReference type="ARBA" id="ARBA00022448"/>
    </source>
</evidence>
<evidence type="ECO:0000256" key="7">
    <source>
        <dbReference type="ARBA" id="ARBA00022989"/>
    </source>
</evidence>
<name>A0ABR7NTI8_9FIRM</name>
<sequence length="455" mass="49422">MWQNLRWEINAKFKEKIHRHVSSFQVIILGFMLVILLGSLCLTLPLATRDGQGASFLDALFTSTSAVCVTGLVLHDTASYWSMFGQAVILFLIQIGGMGVVTVSVAVAIFSGRKISLMQRSTMRESISAPQVGGIVRMTEFILKTVFLVELLGAVAMAPVFVRDFGFLKGVWYAMFHSISAFCNAGFDLIGIRSPFSSLTTYASQPVINLTIMALIIVGGIGFLTWEDVKRNRLHFSRYRMQSKVILVTTAVLIAAPAAWFFFFEFSELPLGTRLLSALFQSVTPRTAGFNTADLTKMTEAGQMLMIVLMLIGGSPGSTAGGMKTTTIAVIFSSARAVFRQKESAHFFQRRIPEEAIRNAGAILLMYLGLFLAGGMFISYEEGIPLLDALFETASAIGTVGLSLGVTPELGRISQLILIGLMFFGRVGGLTIIYAAVSSRCVSGSAFPQERITVG</sequence>
<reference evidence="11 12" key="1">
    <citation type="submission" date="2020-08" db="EMBL/GenBank/DDBJ databases">
        <title>Genome public.</title>
        <authorList>
            <person name="Liu C."/>
            <person name="Sun Q."/>
        </authorList>
    </citation>
    <scope>NUCLEOTIDE SEQUENCE [LARGE SCALE GENOMIC DNA]</scope>
    <source>
        <strain evidence="11 12">BX10</strain>
    </source>
</reference>
<keyword evidence="2" id="KW-0813">Transport</keyword>
<evidence type="ECO:0000256" key="6">
    <source>
        <dbReference type="ARBA" id="ARBA00022958"/>
    </source>
</evidence>
<dbReference type="InterPro" id="IPR004772">
    <property type="entry name" value="TrkH"/>
</dbReference>